<evidence type="ECO:0000256" key="1">
    <source>
        <dbReference type="ARBA" id="ARBA00004319"/>
    </source>
</evidence>
<dbReference type="GO" id="GO:0016887">
    <property type="term" value="F:ATP hydrolysis activity"/>
    <property type="evidence" value="ECO:0007669"/>
    <property type="project" value="InterPro"/>
</dbReference>
<feature type="domain" description="Torsin-1A C-terminal" evidence="10">
    <location>
        <begin position="257"/>
        <end position="313"/>
    </location>
</feature>
<dbReference type="FunFam" id="3.40.50.300:FF:002276">
    <property type="entry name" value="Torsin, putative"/>
    <property type="match status" value="1"/>
</dbReference>
<dbReference type="Pfam" id="PF21376">
    <property type="entry name" value="TOR1A_C"/>
    <property type="match status" value="1"/>
</dbReference>
<dbReference type="InterPro" id="IPR049337">
    <property type="entry name" value="TOR1A_C"/>
</dbReference>
<dbReference type="InterPro" id="IPR001270">
    <property type="entry name" value="ClpA/B"/>
</dbReference>
<comment type="caution">
    <text evidence="11">The sequence shown here is derived from an EMBL/GenBank/DDBJ whole genome shotgun (WGS) entry which is preliminary data.</text>
</comment>
<dbReference type="Pfam" id="PF06309">
    <property type="entry name" value="Torsin"/>
    <property type="match status" value="1"/>
</dbReference>
<keyword evidence="7" id="KW-0325">Glycoprotein</keyword>
<comment type="subcellular location">
    <subcellularLocation>
        <location evidence="1 8">Endoplasmic reticulum lumen</location>
    </subcellularLocation>
</comment>
<dbReference type="Proteomes" id="UP000287033">
    <property type="component" value="Unassembled WGS sequence"/>
</dbReference>
<evidence type="ECO:0000256" key="8">
    <source>
        <dbReference type="PIRNR" id="PIRNR038079"/>
    </source>
</evidence>
<evidence type="ECO:0000313" key="11">
    <source>
        <dbReference type="EMBL" id="GCC31384.1"/>
    </source>
</evidence>
<dbReference type="STRING" id="137246.A0A401SLW0"/>
<name>A0A401SLW0_CHIPU</name>
<dbReference type="GO" id="GO:0005524">
    <property type="term" value="F:ATP binding"/>
    <property type="evidence" value="ECO:0007669"/>
    <property type="project" value="UniProtKB-KW"/>
</dbReference>
<evidence type="ECO:0000259" key="10">
    <source>
        <dbReference type="Pfam" id="PF21376"/>
    </source>
</evidence>
<sequence length="314" mass="35548">MESQHISMVIISVTACVLGLLLNKYINSTKCEDCDENWITLDIKGLEEDFTNKLFGQHIASEVIIKALKGSSSNPNSQKPLTMSLHGYSGTGKNFVSRLIAQNLYRKGLDSKYVHVFVSTLHFPHVQFIDKYQSNLQKWIHGNVSQCARSMFIFDEMDKMHPGLINAIKPFLDYSSDVDKVDYRKAIFIFLSNTGGDKISEFTLNVLMNGKERESIKLSQLEEELSSTVFNKSNSGFWQTALIQSNLIDHFIPFLPLEFKHVESCVRAEIASRGKRISESIVTTIASSMVYYPEEKLLSQKGCKTVASKVNLYF</sequence>
<proteinExistence type="inferred from homology"/>
<dbReference type="Gene3D" id="3.40.50.300">
    <property type="entry name" value="P-loop containing nucleotide triphosphate hydrolases"/>
    <property type="match status" value="1"/>
</dbReference>
<dbReference type="AlphaFoldDB" id="A0A401SLW0"/>
<dbReference type="InterPro" id="IPR010448">
    <property type="entry name" value="Torsin"/>
</dbReference>
<dbReference type="OrthoDB" id="19623at2759"/>
<dbReference type="PRINTS" id="PR00300">
    <property type="entry name" value="CLPPROTEASEA"/>
</dbReference>
<dbReference type="PANTHER" id="PTHR10760">
    <property type="entry name" value="TORSIN"/>
    <property type="match status" value="1"/>
</dbReference>
<accession>A0A401SLW0</accession>
<dbReference type="GO" id="GO:0005788">
    <property type="term" value="C:endoplasmic reticulum lumen"/>
    <property type="evidence" value="ECO:0007669"/>
    <property type="project" value="UniProtKB-SubCell"/>
</dbReference>
<keyword evidence="4 9" id="KW-0547">Nucleotide-binding</keyword>
<gene>
    <name evidence="11" type="ORF">chiPu_0009841</name>
</gene>
<keyword evidence="6 9" id="KW-0067">ATP-binding</keyword>
<keyword evidence="3" id="KW-0732">Signal</keyword>
<dbReference type="PIRSF" id="PIRSF038079">
    <property type="entry name" value="Torsin_2A"/>
    <property type="match status" value="1"/>
</dbReference>
<evidence type="ECO:0000256" key="4">
    <source>
        <dbReference type="ARBA" id="ARBA00022741"/>
    </source>
</evidence>
<keyword evidence="12" id="KW-1185">Reference proteome</keyword>
<dbReference type="InterPro" id="IPR017378">
    <property type="entry name" value="Torsin_1/2"/>
</dbReference>
<keyword evidence="5 8" id="KW-0256">Endoplasmic reticulum</keyword>
<evidence type="ECO:0000256" key="9">
    <source>
        <dbReference type="PIRSR" id="PIRSR038079-1"/>
    </source>
</evidence>
<evidence type="ECO:0000256" key="2">
    <source>
        <dbReference type="ARBA" id="ARBA00006235"/>
    </source>
</evidence>
<dbReference type="OMA" id="HFPHRSE"/>
<evidence type="ECO:0000256" key="7">
    <source>
        <dbReference type="ARBA" id="ARBA00023180"/>
    </source>
</evidence>
<evidence type="ECO:0000256" key="3">
    <source>
        <dbReference type="ARBA" id="ARBA00022729"/>
    </source>
</evidence>
<protein>
    <recommendedName>
        <fullName evidence="8">Torsin</fullName>
    </recommendedName>
</protein>
<dbReference type="EMBL" id="BEZZ01000359">
    <property type="protein sequence ID" value="GCC31384.1"/>
    <property type="molecule type" value="Genomic_DNA"/>
</dbReference>
<dbReference type="InterPro" id="IPR027417">
    <property type="entry name" value="P-loop_NTPase"/>
</dbReference>
<evidence type="ECO:0000256" key="5">
    <source>
        <dbReference type="ARBA" id="ARBA00022824"/>
    </source>
</evidence>
<evidence type="ECO:0000313" key="12">
    <source>
        <dbReference type="Proteomes" id="UP000287033"/>
    </source>
</evidence>
<feature type="binding site" evidence="9">
    <location>
        <begin position="87"/>
        <end position="94"/>
    </location>
    <ligand>
        <name>ATP</name>
        <dbReference type="ChEBI" id="CHEBI:30616"/>
    </ligand>
</feature>
<organism evidence="11 12">
    <name type="scientific">Chiloscyllium punctatum</name>
    <name type="common">Brownbanded bambooshark</name>
    <name type="synonym">Hemiscyllium punctatum</name>
    <dbReference type="NCBI Taxonomy" id="137246"/>
    <lineage>
        <taxon>Eukaryota</taxon>
        <taxon>Metazoa</taxon>
        <taxon>Chordata</taxon>
        <taxon>Craniata</taxon>
        <taxon>Vertebrata</taxon>
        <taxon>Chondrichthyes</taxon>
        <taxon>Elasmobranchii</taxon>
        <taxon>Galeomorphii</taxon>
        <taxon>Galeoidea</taxon>
        <taxon>Orectolobiformes</taxon>
        <taxon>Hemiscylliidae</taxon>
        <taxon>Chiloscyllium</taxon>
    </lineage>
</organism>
<evidence type="ECO:0000256" key="6">
    <source>
        <dbReference type="ARBA" id="ARBA00022840"/>
    </source>
</evidence>
<reference evidence="11 12" key="1">
    <citation type="journal article" date="2018" name="Nat. Ecol. Evol.">
        <title>Shark genomes provide insights into elasmobranch evolution and the origin of vertebrates.</title>
        <authorList>
            <person name="Hara Y"/>
            <person name="Yamaguchi K"/>
            <person name="Onimaru K"/>
            <person name="Kadota M"/>
            <person name="Koyanagi M"/>
            <person name="Keeley SD"/>
            <person name="Tatsumi K"/>
            <person name="Tanaka K"/>
            <person name="Motone F"/>
            <person name="Kageyama Y"/>
            <person name="Nozu R"/>
            <person name="Adachi N"/>
            <person name="Nishimura O"/>
            <person name="Nakagawa R"/>
            <person name="Tanegashima C"/>
            <person name="Kiyatake I"/>
            <person name="Matsumoto R"/>
            <person name="Murakumo K"/>
            <person name="Nishida K"/>
            <person name="Terakita A"/>
            <person name="Kuratani S"/>
            <person name="Sato K"/>
            <person name="Hyodo S Kuraku.S."/>
        </authorList>
    </citation>
    <scope>NUCLEOTIDE SEQUENCE [LARGE SCALE GENOMIC DNA]</scope>
</reference>
<comment type="similarity">
    <text evidence="2 8">Belongs to the ClpA/ClpB family. Torsin subfamily.</text>
</comment>
<dbReference type="GO" id="GO:0005635">
    <property type="term" value="C:nuclear envelope"/>
    <property type="evidence" value="ECO:0007669"/>
    <property type="project" value="TreeGrafter"/>
</dbReference>
<dbReference type="SUPFAM" id="SSF52540">
    <property type="entry name" value="P-loop containing nucleoside triphosphate hydrolases"/>
    <property type="match status" value="1"/>
</dbReference>
<dbReference type="PANTHER" id="PTHR10760:SF2">
    <property type="entry name" value="LD13476P-RELATED"/>
    <property type="match status" value="1"/>
</dbReference>